<comment type="caution">
    <text evidence="1">The sequence shown here is derived from an EMBL/GenBank/DDBJ whole genome shotgun (WGS) entry which is preliminary data.</text>
</comment>
<gene>
    <name evidence="1" type="ORF">COV49_02120</name>
</gene>
<dbReference type="AlphaFoldDB" id="A0A2M6K9F3"/>
<evidence type="ECO:0000313" key="1">
    <source>
        <dbReference type="EMBL" id="PIR13483.1"/>
    </source>
</evidence>
<protein>
    <submittedName>
        <fullName evidence="1">Uncharacterized protein</fullName>
    </submittedName>
</protein>
<sequence>MKQLGGVQIKILKDDNGKLYRQTVIDAGDTEKNYGTVLLPPKIADATQNVLNEAQHRIFEIFTDCVAGN</sequence>
<organism evidence="1 2">
    <name type="scientific">Candidatus Falkowbacteria bacterium CG11_big_fil_rev_8_21_14_0_20_39_10</name>
    <dbReference type="NCBI Taxonomy" id="1974570"/>
    <lineage>
        <taxon>Bacteria</taxon>
        <taxon>Candidatus Falkowiibacteriota</taxon>
    </lineage>
</organism>
<evidence type="ECO:0000313" key="2">
    <source>
        <dbReference type="Proteomes" id="UP000230869"/>
    </source>
</evidence>
<accession>A0A2M6K9F3</accession>
<dbReference type="Proteomes" id="UP000230869">
    <property type="component" value="Unassembled WGS sequence"/>
</dbReference>
<dbReference type="EMBL" id="PCWW01000034">
    <property type="protein sequence ID" value="PIR13483.1"/>
    <property type="molecule type" value="Genomic_DNA"/>
</dbReference>
<name>A0A2M6K9F3_9BACT</name>
<reference evidence="1 2" key="1">
    <citation type="submission" date="2017-09" db="EMBL/GenBank/DDBJ databases">
        <title>Depth-based differentiation of microbial function through sediment-hosted aquifers and enrichment of novel symbionts in the deep terrestrial subsurface.</title>
        <authorList>
            <person name="Probst A.J."/>
            <person name="Ladd B."/>
            <person name="Jarett J.K."/>
            <person name="Geller-Mcgrath D.E."/>
            <person name="Sieber C.M."/>
            <person name="Emerson J.B."/>
            <person name="Anantharaman K."/>
            <person name="Thomas B.C."/>
            <person name="Malmstrom R."/>
            <person name="Stieglmeier M."/>
            <person name="Klingl A."/>
            <person name="Woyke T."/>
            <person name="Ryan C.M."/>
            <person name="Banfield J.F."/>
        </authorList>
    </citation>
    <scope>NUCLEOTIDE SEQUENCE [LARGE SCALE GENOMIC DNA]</scope>
    <source>
        <strain evidence="1">CG11_big_fil_rev_8_21_14_0_20_39_10</strain>
    </source>
</reference>
<proteinExistence type="predicted"/>